<comment type="caution">
    <text evidence="1">The sequence shown here is derived from an EMBL/GenBank/DDBJ whole genome shotgun (WGS) entry which is preliminary data.</text>
</comment>
<keyword evidence="2" id="KW-1185">Reference proteome</keyword>
<reference evidence="1 2" key="1">
    <citation type="journal article" date="2023" name="Science">
        <title>Complex scaffold remodeling in plant triterpene biosynthesis.</title>
        <authorList>
            <person name="De La Pena R."/>
            <person name="Hodgson H."/>
            <person name="Liu J.C."/>
            <person name="Stephenson M.J."/>
            <person name="Martin A.C."/>
            <person name="Owen C."/>
            <person name="Harkess A."/>
            <person name="Leebens-Mack J."/>
            <person name="Jimenez L.E."/>
            <person name="Osbourn A."/>
            <person name="Sattely E.S."/>
        </authorList>
    </citation>
    <scope>NUCLEOTIDE SEQUENCE [LARGE SCALE GENOMIC DNA]</scope>
    <source>
        <strain evidence="2">cv. JPN11</strain>
        <tissue evidence="1">Leaf</tissue>
    </source>
</reference>
<sequence>MERSESLEEGLLARPSVILEPEPVAEEIGDGRAMQETEHSSVTPVVLFSTWVAIFGSFGFGCSAGYSSPAEAGIMADLELSLREYAVFAAVKTVGGMIGALINGKIADLIGRRGIGVGLSILQPFGGSIVISYYASSIFAEADLPSNIAAISMAIIQIPAVGASALLTDKFGRRPLLLASSIGSCLSLSMVALAFGLQDIPHWKEVTPVLVYIGIMVIFPIGMLGLPSVIMSEIFPINIKGTAGSLVTLVHYSCDWIVAYSFSFMIEWSITGTFWTFASCLRCTCSIH</sequence>
<dbReference type="Proteomes" id="UP001164539">
    <property type="component" value="Chromosome 4"/>
</dbReference>
<organism evidence="1 2">
    <name type="scientific">Melia azedarach</name>
    <name type="common">Chinaberry tree</name>
    <dbReference type="NCBI Taxonomy" id="155640"/>
    <lineage>
        <taxon>Eukaryota</taxon>
        <taxon>Viridiplantae</taxon>
        <taxon>Streptophyta</taxon>
        <taxon>Embryophyta</taxon>
        <taxon>Tracheophyta</taxon>
        <taxon>Spermatophyta</taxon>
        <taxon>Magnoliopsida</taxon>
        <taxon>eudicotyledons</taxon>
        <taxon>Gunneridae</taxon>
        <taxon>Pentapetalae</taxon>
        <taxon>rosids</taxon>
        <taxon>malvids</taxon>
        <taxon>Sapindales</taxon>
        <taxon>Meliaceae</taxon>
        <taxon>Melia</taxon>
    </lineage>
</organism>
<evidence type="ECO:0000313" key="1">
    <source>
        <dbReference type="EMBL" id="KAJ4719534.1"/>
    </source>
</evidence>
<evidence type="ECO:0000313" key="2">
    <source>
        <dbReference type="Proteomes" id="UP001164539"/>
    </source>
</evidence>
<accession>A0ACC1Y985</accession>
<proteinExistence type="predicted"/>
<dbReference type="EMBL" id="CM051397">
    <property type="protein sequence ID" value="KAJ4719534.1"/>
    <property type="molecule type" value="Genomic_DNA"/>
</dbReference>
<gene>
    <name evidence="1" type="ORF">OWV82_007502</name>
</gene>
<name>A0ACC1Y985_MELAZ</name>
<protein>
    <submittedName>
        <fullName evidence="1">Sugar transporter ERD6-like protein</fullName>
    </submittedName>
</protein>